<feature type="domain" description="Ice-binding protein C-terminal" evidence="2">
    <location>
        <begin position="220"/>
        <end position="245"/>
    </location>
</feature>
<dbReference type="Proteomes" id="UP000197446">
    <property type="component" value="Unassembled WGS sequence"/>
</dbReference>
<name>A0A254NIN5_9BURK</name>
<protein>
    <recommendedName>
        <fullName evidence="2">Ice-binding protein C-terminal domain-containing protein</fullName>
    </recommendedName>
</protein>
<dbReference type="AlphaFoldDB" id="A0A254NIN5"/>
<dbReference type="EMBL" id="NISI01000002">
    <property type="protein sequence ID" value="OWR04753.1"/>
    <property type="molecule type" value="Genomic_DNA"/>
</dbReference>
<feature type="chain" id="PRO_5012197245" description="Ice-binding protein C-terminal domain-containing protein" evidence="1">
    <location>
        <begin position="28"/>
        <end position="247"/>
    </location>
</feature>
<keyword evidence="4" id="KW-1185">Reference proteome</keyword>
<proteinExistence type="predicted"/>
<sequence>MHHRSTAMQLRSLALAALLATSFAAQADTVALWDYNPTPTTTKHTVSANGASFATLGVTTTFAGGSAYQGAAAGQALNTTGYAAQGAGDLTRGVQFMVDTSGYTDLVLTFSQRNSNTASAWTMLQYTVDGSTWLNATTFQMPSASATTFVNGLTFDFSGVELANNNADFGFRFVATFAPGTSAYAPTAAGQTYATTGTIRYDNVLLSGTAIPDVPVDPLPVPEPQTYALMLAGLATVGLLARRRRVG</sequence>
<evidence type="ECO:0000259" key="2">
    <source>
        <dbReference type="Pfam" id="PF07589"/>
    </source>
</evidence>
<organism evidence="3 4">
    <name type="scientific">Roseateles puraquae</name>
    <dbReference type="NCBI Taxonomy" id="431059"/>
    <lineage>
        <taxon>Bacteria</taxon>
        <taxon>Pseudomonadati</taxon>
        <taxon>Pseudomonadota</taxon>
        <taxon>Betaproteobacteria</taxon>
        <taxon>Burkholderiales</taxon>
        <taxon>Sphaerotilaceae</taxon>
        <taxon>Roseateles</taxon>
    </lineage>
</organism>
<dbReference type="NCBIfam" id="TIGR02595">
    <property type="entry name" value="PEP_CTERM"/>
    <property type="match status" value="1"/>
</dbReference>
<evidence type="ECO:0000313" key="4">
    <source>
        <dbReference type="Proteomes" id="UP000197446"/>
    </source>
</evidence>
<evidence type="ECO:0000313" key="3">
    <source>
        <dbReference type="EMBL" id="OWR04753.1"/>
    </source>
</evidence>
<dbReference type="Pfam" id="PF07589">
    <property type="entry name" value="PEP-CTERM"/>
    <property type="match status" value="1"/>
</dbReference>
<accession>A0A254NIN5</accession>
<dbReference type="InterPro" id="IPR013424">
    <property type="entry name" value="Ice-binding_C"/>
</dbReference>
<keyword evidence="1" id="KW-0732">Signal</keyword>
<comment type="caution">
    <text evidence="3">The sequence shown here is derived from an EMBL/GenBank/DDBJ whole genome shotgun (WGS) entry which is preliminary data.</text>
</comment>
<reference evidence="3 4" key="1">
    <citation type="journal article" date="2007" name="Int. J. Syst. Evol. Microbiol.">
        <title>Description of Pelomonas aquatica sp. nov. and Pelomonas puraquae sp. nov., isolated from industrial and haemodialysis water.</title>
        <authorList>
            <person name="Gomila M."/>
            <person name="Bowien B."/>
            <person name="Falsen E."/>
            <person name="Moore E.R."/>
            <person name="Lalucat J."/>
        </authorList>
    </citation>
    <scope>NUCLEOTIDE SEQUENCE [LARGE SCALE GENOMIC DNA]</scope>
    <source>
        <strain evidence="3 4">CCUG 52769</strain>
    </source>
</reference>
<gene>
    <name evidence="3" type="ORF">CDO81_09250</name>
</gene>
<evidence type="ECO:0000256" key="1">
    <source>
        <dbReference type="SAM" id="SignalP"/>
    </source>
</evidence>
<feature type="signal peptide" evidence="1">
    <location>
        <begin position="1"/>
        <end position="27"/>
    </location>
</feature>